<dbReference type="Proteomes" id="UP001157440">
    <property type="component" value="Unassembled WGS sequence"/>
</dbReference>
<sequence length="155" mass="15824">MYGVNSSAASLPVPAPQDPARVFRTGTAGPGAADRRGAGAAALVCPHRVARWAIGEGLRAGDTVALLVQDLGQAEAMRLGLTRIGLRVVCLDGTRLGDTLTDSLSLSSAALVIVDTALAQAYAGLMGRLSAYPPVWWNGPGADFASLDLALAELA</sequence>
<evidence type="ECO:0000313" key="2">
    <source>
        <dbReference type="EMBL" id="GLS70572.1"/>
    </source>
</evidence>
<dbReference type="EMBL" id="BSPL01000016">
    <property type="protein sequence ID" value="GLS70572.1"/>
    <property type="molecule type" value="Genomic_DNA"/>
</dbReference>
<evidence type="ECO:0008006" key="4">
    <source>
        <dbReference type="Google" id="ProtNLM"/>
    </source>
</evidence>
<protein>
    <recommendedName>
        <fullName evidence="4">AMP-dependent synthetase/ligase domain-containing protein</fullName>
    </recommendedName>
</protein>
<dbReference type="RefSeq" id="WP_238196469.1">
    <property type="nucleotide sequence ID" value="NZ_BPQZ01000011.1"/>
</dbReference>
<keyword evidence="3" id="KW-1185">Reference proteome</keyword>
<reference evidence="3" key="1">
    <citation type="journal article" date="2019" name="Int. J. Syst. Evol. Microbiol.">
        <title>The Global Catalogue of Microorganisms (GCM) 10K type strain sequencing project: providing services to taxonomists for standard genome sequencing and annotation.</title>
        <authorList>
            <consortium name="The Broad Institute Genomics Platform"/>
            <consortium name="The Broad Institute Genome Sequencing Center for Infectious Disease"/>
            <person name="Wu L."/>
            <person name="Ma J."/>
        </authorList>
    </citation>
    <scope>NUCLEOTIDE SEQUENCE [LARGE SCALE GENOMIC DNA]</scope>
    <source>
        <strain evidence="3">NBRC 103632</strain>
    </source>
</reference>
<evidence type="ECO:0000256" key="1">
    <source>
        <dbReference type="SAM" id="MobiDB-lite"/>
    </source>
</evidence>
<dbReference type="InterPro" id="IPR042099">
    <property type="entry name" value="ANL_N_sf"/>
</dbReference>
<feature type="region of interest" description="Disordered" evidence="1">
    <location>
        <begin position="1"/>
        <end position="31"/>
    </location>
</feature>
<dbReference type="SUPFAM" id="SSF56801">
    <property type="entry name" value="Acetyl-CoA synthetase-like"/>
    <property type="match status" value="1"/>
</dbReference>
<dbReference type="Gene3D" id="3.40.50.12780">
    <property type="entry name" value="N-terminal domain of ligase-like"/>
    <property type="match status" value="1"/>
</dbReference>
<evidence type="ECO:0000313" key="3">
    <source>
        <dbReference type="Proteomes" id="UP001157440"/>
    </source>
</evidence>
<gene>
    <name evidence="2" type="ORF">GCM10007890_25850</name>
</gene>
<proteinExistence type="predicted"/>
<organism evidence="2 3">
    <name type="scientific">Methylobacterium tardum</name>
    <dbReference type="NCBI Taxonomy" id="374432"/>
    <lineage>
        <taxon>Bacteria</taxon>
        <taxon>Pseudomonadati</taxon>
        <taxon>Pseudomonadota</taxon>
        <taxon>Alphaproteobacteria</taxon>
        <taxon>Hyphomicrobiales</taxon>
        <taxon>Methylobacteriaceae</taxon>
        <taxon>Methylobacterium</taxon>
    </lineage>
</organism>
<name>A0AA37WSP7_9HYPH</name>
<comment type="caution">
    <text evidence="2">The sequence shown here is derived from an EMBL/GenBank/DDBJ whole genome shotgun (WGS) entry which is preliminary data.</text>
</comment>
<accession>A0AA37WSP7</accession>
<dbReference type="AlphaFoldDB" id="A0AA37WSP7"/>